<sequence length="31" mass="3427">MCSATFFFCSIVNLPECFSDSKFVLASLGMM</sequence>
<name>A0A0E9QC07_ANGAN</name>
<organism evidence="1">
    <name type="scientific">Anguilla anguilla</name>
    <name type="common">European freshwater eel</name>
    <name type="synonym">Muraena anguilla</name>
    <dbReference type="NCBI Taxonomy" id="7936"/>
    <lineage>
        <taxon>Eukaryota</taxon>
        <taxon>Metazoa</taxon>
        <taxon>Chordata</taxon>
        <taxon>Craniata</taxon>
        <taxon>Vertebrata</taxon>
        <taxon>Euteleostomi</taxon>
        <taxon>Actinopterygii</taxon>
        <taxon>Neopterygii</taxon>
        <taxon>Teleostei</taxon>
        <taxon>Anguilliformes</taxon>
        <taxon>Anguillidae</taxon>
        <taxon>Anguilla</taxon>
    </lineage>
</organism>
<dbReference type="AlphaFoldDB" id="A0A0E9QC07"/>
<evidence type="ECO:0000313" key="1">
    <source>
        <dbReference type="EMBL" id="JAH14314.1"/>
    </source>
</evidence>
<accession>A0A0E9QC07</accession>
<protein>
    <submittedName>
        <fullName evidence="1">Uncharacterized protein</fullName>
    </submittedName>
</protein>
<reference evidence="1" key="2">
    <citation type="journal article" date="2015" name="Fish Shellfish Immunol.">
        <title>Early steps in the European eel (Anguilla anguilla)-Vibrio vulnificus interaction in the gills: Role of the RtxA13 toxin.</title>
        <authorList>
            <person name="Callol A."/>
            <person name="Pajuelo D."/>
            <person name="Ebbesson L."/>
            <person name="Teles M."/>
            <person name="MacKenzie S."/>
            <person name="Amaro C."/>
        </authorList>
    </citation>
    <scope>NUCLEOTIDE SEQUENCE</scope>
</reference>
<reference evidence="1" key="1">
    <citation type="submission" date="2014-11" db="EMBL/GenBank/DDBJ databases">
        <authorList>
            <person name="Amaro Gonzalez C."/>
        </authorList>
    </citation>
    <scope>NUCLEOTIDE SEQUENCE</scope>
</reference>
<proteinExistence type="predicted"/>
<dbReference type="EMBL" id="GBXM01094263">
    <property type="protein sequence ID" value="JAH14314.1"/>
    <property type="molecule type" value="Transcribed_RNA"/>
</dbReference>